<dbReference type="Gene3D" id="2.40.33.20">
    <property type="entry name" value="PK beta-barrel domain-like"/>
    <property type="match status" value="1"/>
</dbReference>
<proteinExistence type="predicted"/>
<organism evidence="2 3">
    <name type="scientific">Rhodococcoides corynebacterioides</name>
    <dbReference type="NCBI Taxonomy" id="53972"/>
    <lineage>
        <taxon>Bacteria</taxon>
        <taxon>Bacillati</taxon>
        <taxon>Actinomycetota</taxon>
        <taxon>Actinomycetes</taxon>
        <taxon>Mycobacteriales</taxon>
        <taxon>Nocardiaceae</taxon>
        <taxon>Rhodococcoides</taxon>
    </lineage>
</organism>
<feature type="domain" description="MOSC" evidence="1">
    <location>
        <begin position="34"/>
        <end position="175"/>
    </location>
</feature>
<evidence type="ECO:0000313" key="3">
    <source>
        <dbReference type="Proteomes" id="UP000703038"/>
    </source>
</evidence>
<gene>
    <name evidence="2" type="ORF">JOE42_000417</name>
</gene>
<dbReference type="RefSeq" id="WP_204866375.1">
    <property type="nucleotide sequence ID" value="NZ_JAFBBK010000001.1"/>
</dbReference>
<name>A0ABS2KNY9_9NOCA</name>
<keyword evidence="3" id="KW-1185">Reference proteome</keyword>
<dbReference type="InterPro" id="IPR011037">
    <property type="entry name" value="Pyrv_Knase-like_insert_dom_sf"/>
</dbReference>
<protein>
    <submittedName>
        <fullName evidence="2">MOSC domain-containing protein YiiM</fullName>
    </submittedName>
</protein>
<accession>A0ABS2KNY9</accession>
<comment type="caution">
    <text evidence="2">The sequence shown here is derived from an EMBL/GenBank/DDBJ whole genome shotgun (WGS) entry which is preliminary data.</text>
</comment>
<dbReference type="EMBL" id="JAFBBK010000001">
    <property type="protein sequence ID" value="MBM7413684.1"/>
    <property type="molecule type" value="Genomic_DNA"/>
</dbReference>
<dbReference type="Proteomes" id="UP000703038">
    <property type="component" value="Unassembled WGS sequence"/>
</dbReference>
<evidence type="ECO:0000313" key="2">
    <source>
        <dbReference type="EMBL" id="MBM7413684.1"/>
    </source>
</evidence>
<dbReference type="InterPro" id="IPR005302">
    <property type="entry name" value="MoCF_Sase_C"/>
</dbReference>
<dbReference type="SUPFAM" id="SSF50800">
    <property type="entry name" value="PK beta-barrel domain-like"/>
    <property type="match status" value="1"/>
</dbReference>
<sequence length="197" mass="20929">MTFTCPIEIVQLLVSPSHAYFGRSKDGPAADVRTQLPSSVEVVTGKGIRGDRFFGVKAHTEAAITFLAVEAWETAVAEANALHPDDEPWDGDVSVARRNIVVRGLELDPLRGEDFVVDTGDGPVLLRGGRPAHPCAWMDSMVVDGTRKALIGRGGLRTAPISSGTLRVGHGVVISPVPLDPARAALSVRRAQPLPRG</sequence>
<evidence type="ECO:0000259" key="1">
    <source>
        <dbReference type="PROSITE" id="PS51340"/>
    </source>
</evidence>
<reference evidence="2 3" key="1">
    <citation type="submission" date="2021-01" db="EMBL/GenBank/DDBJ databases">
        <title>Genomics of switchgrass bacterial isolates.</title>
        <authorList>
            <person name="Shade A."/>
        </authorList>
    </citation>
    <scope>NUCLEOTIDE SEQUENCE [LARGE SCALE GENOMIC DNA]</scope>
    <source>
        <strain evidence="2 3">PvP111</strain>
    </source>
</reference>
<dbReference type="PROSITE" id="PS51340">
    <property type="entry name" value="MOSC"/>
    <property type="match status" value="1"/>
</dbReference>